<evidence type="ECO:0000313" key="2">
    <source>
        <dbReference type="Proteomes" id="UP000287188"/>
    </source>
</evidence>
<gene>
    <name evidence="1" type="ORF">KDK_19970</name>
</gene>
<dbReference type="AlphaFoldDB" id="A0A402AGG1"/>
<sequence length="43" mass="4462">MNTDDEIAYPDIEIAIRANEVAGETGAVRDMNGLGSALAAPKT</sequence>
<protein>
    <submittedName>
        <fullName evidence="1">Uncharacterized protein</fullName>
    </submittedName>
</protein>
<comment type="caution">
    <text evidence="1">The sequence shown here is derived from an EMBL/GenBank/DDBJ whole genome shotgun (WGS) entry which is preliminary data.</text>
</comment>
<evidence type="ECO:0000313" key="1">
    <source>
        <dbReference type="EMBL" id="GCE18197.1"/>
    </source>
</evidence>
<dbReference type="Proteomes" id="UP000287188">
    <property type="component" value="Unassembled WGS sequence"/>
</dbReference>
<keyword evidence="2" id="KW-1185">Reference proteome</keyword>
<accession>A0A402AGG1</accession>
<name>A0A402AGG1_9CHLR</name>
<proteinExistence type="predicted"/>
<organism evidence="1 2">
    <name type="scientific">Dictyobacter kobayashii</name>
    <dbReference type="NCBI Taxonomy" id="2014872"/>
    <lineage>
        <taxon>Bacteria</taxon>
        <taxon>Bacillati</taxon>
        <taxon>Chloroflexota</taxon>
        <taxon>Ktedonobacteria</taxon>
        <taxon>Ktedonobacterales</taxon>
        <taxon>Dictyobacteraceae</taxon>
        <taxon>Dictyobacter</taxon>
    </lineage>
</organism>
<dbReference type="EMBL" id="BIFS01000001">
    <property type="protein sequence ID" value="GCE18197.1"/>
    <property type="molecule type" value="Genomic_DNA"/>
</dbReference>
<dbReference type="RefSeq" id="WP_281276281.1">
    <property type="nucleotide sequence ID" value="NZ_BIFS01000001.1"/>
</dbReference>
<reference evidence="2" key="1">
    <citation type="submission" date="2018-12" db="EMBL/GenBank/DDBJ databases">
        <title>Tengunoibacter tsumagoiensis gen. nov., sp. nov., Dictyobacter kobayashii sp. nov., D. alpinus sp. nov., and D. joshuensis sp. nov. and description of Dictyobacteraceae fam. nov. within the order Ktedonobacterales isolated from Tengu-no-mugimeshi.</title>
        <authorList>
            <person name="Wang C.M."/>
            <person name="Zheng Y."/>
            <person name="Sakai Y."/>
            <person name="Toyoda A."/>
            <person name="Minakuchi Y."/>
            <person name="Abe K."/>
            <person name="Yokota A."/>
            <person name="Yabe S."/>
        </authorList>
    </citation>
    <scope>NUCLEOTIDE SEQUENCE [LARGE SCALE GENOMIC DNA]</scope>
    <source>
        <strain evidence="2">Uno11</strain>
    </source>
</reference>